<evidence type="ECO:0000256" key="4">
    <source>
        <dbReference type="ARBA" id="ARBA00022525"/>
    </source>
</evidence>
<dbReference type="CDD" id="cd00693">
    <property type="entry name" value="secretory_peroxidase"/>
    <property type="match status" value="1"/>
</dbReference>
<feature type="site" description="Transition state stabilizer" evidence="18">
    <location>
        <position position="58"/>
    </location>
</feature>
<dbReference type="OMA" id="RLNDNTT"/>
<name>A0A5P1FAF0_ASPOF</name>
<feature type="binding site" evidence="17">
    <location>
        <position position="68"/>
    </location>
    <ligand>
        <name>Ca(2+)</name>
        <dbReference type="ChEBI" id="CHEBI:29108"/>
        <label>1</label>
    </ligand>
</feature>
<feature type="chain" id="PRO_5024469407" description="Peroxidase" evidence="20">
    <location>
        <begin position="22"/>
        <end position="322"/>
    </location>
</feature>
<keyword evidence="12 19" id="KW-1015">Disulfide bond</keyword>
<dbReference type="EMBL" id="CM007383">
    <property type="protein sequence ID" value="ONK74703.1"/>
    <property type="molecule type" value="Genomic_DNA"/>
</dbReference>
<feature type="disulfide bond" evidence="19">
    <location>
        <begin position="64"/>
        <end position="69"/>
    </location>
</feature>
<evidence type="ECO:0000256" key="18">
    <source>
        <dbReference type="PIRSR" id="PIRSR600823-4"/>
    </source>
</evidence>
<evidence type="ECO:0000256" key="9">
    <source>
        <dbReference type="ARBA" id="ARBA00022837"/>
    </source>
</evidence>
<evidence type="ECO:0000256" key="10">
    <source>
        <dbReference type="ARBA" id="ARBA00023002"/>
    </source>
</evidence>
<dbReference type="PRINTS" id="PR00461">
    <property type="entry name" value="PLPEROXIDASE"/>
</dbReference>
<gene>
    <name evidence="22" type="ORF">A4U43_C03F9270</name>
</gene>
<dbReference type="GO" id="GO:0042744">
    <property type="term" value="P:hydrogen peroxide catabolic process"/>
    <property type="evidence" value="ECO:0007669"/>
    <property type="project" value="UniProtKB-KW"/>
</dbReference>
<dbReference type="InterPro" id="IPR033905">
    <property type="entry name" value="Secretory_peroxidase"/>
</dbReference>
<dbReference type="InterPro" id="IPR010255">
    <property type="entry name" value="Haem_peroxidase_sf"/>
</dbReference>
<comment type="function">
    <text evidence="2">Removal of H(2)O(2), oxidation of toxic reductants, biosynthesis and degradation of lignin, suberization, auxin catabolism, response to environmental stresses such as wounding, pathogen attack and oxidative stress. These functions might be dependent on each isozyme/isoform in each plant tissue.</text>
</comment>
<dbReference type="GO" id="GO:0140825">
    <property type="term" value="F:lactoperoxidase activity"/>
    <property type="evidence" value="ECO:0007669"/>
    <property type="project" value="UniProtKB-EC"/>
</dbReference>
<dbReference type="PRINTS" id="PR00458">
    <property type="entry name" value="PEROXIDASE"/>
</dbReference>
<keyword evidence="7 17" id="KW-0479">Metal-binding</keyword>
<keyword evidence="13" id="KW-0325">Glycoprotein</keyword>
<reference evidence="23" key="1">
    <citation type="journal article" date="2017" name="Nat. Commun.">
        <title>The asparagus genome sheds light on the origin and evolution of a young Y chromosome.</title>
        <authorList>
            <person name="Harkess A."/>
            <person name="Zhou J."/>
            <person name="Xu C."/>
            <person name="Bowers J.E."/>
            <person name="Van der Hulst R."/>
            <person name="Ayyampalayam S."/>
            <person name="Mercati F."/>
            <person name="Riccardi P."/>
            <person name="McKain M.R."/>
            <person name="Kakrana A."/>
            <person name="Tang H."/>
            <person name="Ray J."/>
            <person name="Groenendijk J."/>
            <person name="Arikit S."/>
            <person name="Mathioni S.M."/>
            <person name="Nakano M."/>
            <person name="Shan H."/>
            <person name="Telgmann-Rauber A."/>
            <person name="Kanno A."/>
            <person name="Yue Z."/>
            <person name="Chen H."/>
            <person name="Li W."/>
            <person name="Chen Y."/>
            <person name="Xu X."/>
            <person name="Zhang Y."/>
            <person name="Luo S."/>
            <person name="Chen H."/>
            <person name="Gao J."/>
            <person name="Mao Z."/>
            <person name="Pires J.C."/>
            <person name="Luo M."/>
            <person name="Kudrna D."/>
            <person name="Wing R.A."/>
            <person name="Meyers B.C."/>
            <person name="Yi K."/>
            <person name="Kong H."/>
            <person name="Lavrijsen P."/>
            <person name="Sunseri F."/>
            <person name="Falavigna A."/>
            <person name="Ye Y."/>
            <person name="Leebens-Mack J.H."/>
            <person name="Chen G."/>
        </authorList>
    </citation>
    <scope>NUCLEOTIDE SEQUENCE [LARGE SCALE GENOMIC DNA]</scope>
    <source>
        <strain evidence="23">cv. DH0086</strain>
    </source>
</reference>
<evidence type="ECO:0000256" key="8">
    <source>
        <dbReference type="ARBA" id="ARBA00022729"/>
    </source>
</evidence>
<feature type="disulfide bond" evidence="19">
    <location>
        <begin position="116"/>
        <end position="317"/>
    </location>
</feature>
<keyword evidence="23" id="KW-1185">Reference proteome</keyword>
<feature type="binding site" evidence="17">
    <location>
        <position position="240"/>
    </location>
    <ligand>
        <name>Ca(2+)</name>
        <dbReference type="ChEBI" id="CHEBI:29108"/>
        <label>2</label>
    </ligand>
</feature>
<feature type="binding site" evidence="17">
    <location>
        <position position="63"/>
    </location>
    <ligand>
        <name>Ca(2+)</name>
        <dbReference type="ChEBI" id="CHEBI:29108"/>
        <label>1</label>
    </ligand>
</feature>
<keyword evidence="4 20" id="KW-0964">Secreted</keyword>
<evidence type="ECO:0000259" key="21">
    <source>
        <dbReference type="PROSITE" id="PS50873"/>
    </source>
</evidence>
<evidence type="ECO:0000256" key="14">
    <source>
        <dbReference type="ARBA" id="ARBA00023324"/>
    </source>
</evidence>
<comment type="cofactor">
    <cofactor evidence="17 20">
        <name>Ca(2+)</name>
        <dbReference type="ChEBI" id="CHEBI:29108"/>
    </cofactor>
    <text evidence="17 20">Binds 2 calcium ions per subunit.</text>
</comment>
<evidence type="ECO:0000256" key="20">
    <source>
        <dbReference type="RuleBase" id="RU362060"/>
    </source>
</evidence>
<dbReference type="SUPFAM" id="SSF48113">
    <property type="entry name" value="Heme-dependent peroxidases"/>
    <property type="match status" value="1"/>
</dbReference>
<evidence type="ECO:0000256" key="12">
    <source>
        <dbReference type="ARBA" id="ARBA00023157"/>
    </source>
</evidence>
<dbReference type="Proteomes" id="UP000243459">
    <property type="component" value="Chromosome 3"/>
</dbReference>
<keyword evidence="10 20" id="KW-0560">Oxidoreductase</keyword>
<feature type="disulfide bond" evidence="19">
    <location>
        <begin position="193"/>
        <end position="227"/>
    </location>
</feature>
<dbReference type="FunFam" id="1.10.520.10:FF:000001">
    <property type="entry name" value="Peroxidase"/>
    <property type="match status" value="1"/>
</dbReference>
<feature type="binding site" evidence="17">
    <location>
        <position position="84"/>
    </location>
    <ligand>
        <name>Ca(2+)</name>
        <dbReference type="ChEBI" id="CHEBI:29108"/>
        <label>1</label>
    </ligand>
</feature>
<keyword evidence="14 20" id="KW-0376">Hydrogen peroxide</keyword>
<evidence type="ECO:0000256" key="1">
    <source>
        <dbReference type="ARBA" id="ARBA00000189"/>
    </source>
</evidence>
<sequence>MATALYITLLLLSHTISTALSLELHFYRKSCPRAELIVKSVLQRHVKKDPSIPAGLLRLHFHDCFIRGCDASVLLDSTEENIAEKEAPPNLTLRTYDVIDDIKAELEKECKGIVSCADILAMATRDGVAFSGGEEYALPTGRRDGKISRMSEVHLPGPSFSVQGALAAFQSINLDLEDLTTLLGAHTIGVAHCGLSFSNRLYNFTGKGDQDPALDPFYAANLKKLKCKGPNDNTTIVEMDPGSSRTFDLGYYKLLLKRRGLLQSDAALTTNAAVKSAITRLVNSPLEVFFKEFGLSMEKMGRVQVLTGSQGEIRKHCAVVNS</sequence>
<dbReference type="AlphaFoldDB" id="A0A5P1FAF0"/>
<feature type="disulfide bond" evidence="19">
    <location>
        <begin position="31"/>
        <end position="110"/>
    </location>
</feature>
<evidence type="ECO:0000256" key="2">
    <source>
        <dbReference type="ARBA" id="ARBA00002322"/>
    </source>
</evidence>
<keyword evidence="11 17" id="KW-0408">Iron</keyword>
<dbReference type="EC" id="1.11.1.7" evidence="20"/>
<dbReference type="PROSITE" id="PS50873">
    <property type="entry name" value="PEROXIDASE_4"/>
    <property type="match status" value="1"/>
</dbReference>
<feature type="binding site" description="axial binding residue" evidence="17">
    <location>
        <position position="186"/>
    </location>
    <ligand>
        <name>heme b</name>
        <dbReference type="ChEBI" id="CHEBI:60344"/>
    </ligand>
    <ligandPart>
        <name>Fe</name>
        <dbReference type="ChEBI" id="CHEBI:18248"/>
    </ligandPart>
</feature>
<comment type="cofactor">
    <cofactor evidence="17 20">
        <name>heme b</name>
        <dbReference type="ChEBI" id="CHEBI:60344"/>
    </cofactor>
    <text evidence="17 20">Binds 1 heme b (iron(II)-protoporphyrin IX) group per subunit.</text>
</comment>
<evidence type="ECO:0000256" key="19">
    <source>
        <dbReference type="PIRSR" id="PIRSR600823-5"/>
    </source>
</evidence>
<dbReference type="Gene3D" id="1.10.520.10">
    <property type="match status" value="1"/>
</dbReference>
<comment type="subcellular location">
    <subcellularLocation>
        <location evidence="20">Secreted</location>
    </subcellularLocation>
</comment>
<comment type="similarity">
    <text evidence="3">Belongs to the peroxidase family. Ascorbate peroxidase subfamily.</text>
</comment>
<dbReference type="GO" id="GO:0020037">
    <property type="term" value="F:heme binding"/>
    <property type="evidence" value="ECO:0007669"/>
    <property type="project" value="UniProtKB-UniRule"/>
</dbReference>
<dbReference type="Gene3D" id="1.10.420.10">
    <property type="entry name" value="Peroxidase, domain 2"/>
    <property type="match status" value="1"/>
</dbReference>
<keyword evidence="9 17" id="KW-0106">Calcium</keyword>
<feature type="active site" description="Proton acceptor" evidence="15">
    <location>
        <position position="62"/>
    </location>
</feature>
<dbReference type="Gramene" id="ONK74703">
    <property type="protein sequence ID" value="ONK74703"/>
    <property type="gene ID" value="A4U43_C03F9270"/>
</dbReference>
<dbReference type="FunFam" id="1.10.420.10:FF:000008">
    <property type="entry name" value="Peroxidase"/>
    <property type="match status" value="1"/>
</dbReference>
<feature type="binding site" evidence="17">
    <location>
        <position position="187"/>
    </location>
    <ligand>
        <name>Ca(2+)</name>
        <dbReference type="ChEBI" id="CHEBI:29108"/>
        <label>2</label>
    </ligand>
</feature>
<comment type="catalytic activity">
    <reaction evidence="1 20">
        <text>2 a phenolic donor + H2O2 = 2 a phenolic radical donor + 2 H2O</text>
        <dbReference type="Rhea" id="RHEA:56136"/>
        <dbReference type="ChEBI" id="CHEBI:15377"/>
        <dbReference type="ChEBI" id="CHEBI:16240"/>
        <dbReference type="ChEBI" id="CHEBI:139520"/>
        <dbReference type="ChEBI" id="CHEBI:139521"/>
        <dbReference type="EC" id="1.11.1.7"/>
    </reaction>
</comment>
<evidence type="ECO:0000313" key="22">
    <source>
        <dbReference type="EMBL" id="ONK74703.1"/>
    </source>
</evidence>
<evidence type="ECO:0000256" key="13">
    <source>
        <dbReference type="ARBA" id="ARBA00023180"/>
    </source>
</evidence>
<protein>
    <recommendedName>
        <fullName evidence="20">Peroxidase</fullName>
        <ecNumber evidence="20">1.11.1.7</ecNumber>
    </recommendedName>
</protein>
<feature type="domain" description="Plant heme peroxidase family profile" evidence="21">
    <location>
        <begin position="21"/>
        <end position="321"/>
    </location>
</feature>
<accession>A0A5P1FAF0</accession>
<comment type="similarity">
    <text evidence="20">Belongs to the peroxidase family. Classical plant (class III) peroxidase subfamily.</text>
</comment>
<feature type="binding site" evidence="17">
    <location>
        <position position="70"/>
    </location>
    <ligand>
        <name>Ca(2+)</name>
        <dbReference type="ChEBI" id="CHEBI:29108"/>
        <label>1</label>
    </ligand>
</feature>
<evidence type="ECO:0000256" key="5">
    <source>
        <dbReference type="ARBA" id="ARBA00022559"/>
    </source>
</evidence>
<dbReference type="PROSITE" id="PS00435">
    <property type="entry name" value="PEROXIDASE_1"/>
    <property type="match status" value="1"/>
</dbReference>
<dbReference type="GO" id="GO:0046872">
    <property type="term" value="F:metal ion binding"/>
    <property type="evidence" value="ECO:0007669"/>
    <property type="project" value="UniProtKB-UniRule"/>
</dbReference>
<evidence type="ECO:0000256" key="17">
    <source>
        <dbReference type="PIRSR" id="PIRSR600823-3"/>
    </source>
</evidence>
<dbReference type="Pfam" id="PF00141">
    <property type="entry name" value="peroxidase"/>
    <property type="match status" value="1"/>
</dbReference>
<dbReference type="InterPro" id="IPR019793">
    <property type="entry name" value="Peroxidases_heam-ligand_BS"/>
</dbReference>
<dbReference type="GO" id="GO:0005576">
    <property type="term" value="C:extracellular region"/>
    <property type="evidence" value="ECO:0007669"/>
    <property type="project" value="UniProtKB-SubCell"/>
</dbReference>
<feature type="binding site" evidence="17">
    <location>
        <position position="248"/>
    </location>
    <ligand>
        <name>Ca(2+)</name>
        <dbReference type="ChEBI" id="CHEBI:29108"/>
        <label>2</label>
    </ligand>
</feature>
<evidence type="ECO:0000256" key="16">
    <source>
        <dbReference type="PIRSR" id="PIRSR600823-2"/>
    </source>
</evidence>
<dbReference type="InterPro" id="IPR000823">
    <property type="entry name" value="Peroxidase_pln"/>
</dbReference>
<keyword evidence="6 20" id="KW-0349">Heme</keyword>
<evidence type="ECO:0000313" key="23">
    <source>
        <dbReference type="Proteomes" id="UP000243459"/>
    </source>
</evidence>
<dbReference type="InterPro" id="IPR002016">
    <property type="entry name" value="Haem_peroxidase"/>
</dbReference>
<feature type="signal peptide" evidence="20">
    <location>
        <begin position="1"/>
        <end position="21"/>
    </location>
</feature>
<evidence type="ECO:0000256" key="7">
    <source>
        <dbReference type="ARBA" id="ARBA00022723"/>
    </source>
</evidence>
<feature type="binding site" evidence="17">
    <location>
        <position position="72"/>
    </location>
    <ligand>
        <name>Ca(2+)</name>
        <dbReference type="ChEBI" id="CHEBI:29108"/>
        <label>1</label>
    </ligand>
</feature>
<organism evidence="22 23">
    <name type="scientific">Asparagus officinalis</name>
    <name type="common">Garden asparagus</name>
    <dbReference type="NCBI Taxonomy" id="4686"/>
    <lineage>
        <taxon>Eukaryota</taxon>
        <taxon>Viridiplantae</taxon>
        <taxon>Streptophyta</taxon>
        <taxon>Embryophyta</taxon>
        <taxon>Tracheophyta</taxon>
        <taxon>Spermatophyta</taxon>
        <taxon>Magnoliopsida</taxon>
        <taxon>Liliopsida</taxon>
        <taxon>Asparagales</taxon>
        <taxon>Asparagaceae</taxon>
        <taxon>Asparagoideae</taxon>
        <taxon>Asparagus</taxon>
    </lineage>
</organism>
<dbReference type="PANTHER" id="PTHR31235">
    <property type="entry name" value="PEROXIDASE 25-RELATED"/>
    <property type="match status" value="1"/>
</dbReference>
<evidence type="ECO:0000256" key="6">
    <source>
        <dbReference type="ARBA" id="ARBA00022617"/>
    </source>
</evidence>
<evidence type="ECO:0000256" key="11">
    <source>
        <dbReference type="ARBA" id="ARBA00023004"/>
    </source>
</evidence>
<proteinExistence type="inferred from homology"/>
<feature type="binding site" evidence="16">
    <location>
        <position position="156"/>
    </location>
    <ligand>
        <name>substrate</name>
    </ligand>
</feature>
<keyword evidence="8 20" id="KW-0732">Signal</keyword>
<dbReference type="GO" id="GO:0006979">
    <property type="term" value="P:response to oxidative stress"/>
    <property type="evidence" value="ECO:0007669"/>
    <property type="project" value="UniProtKB-UniRule"/>
</dbReference>
<evidence type="ECO:0000256" key="3">
    <source>
        <dbReference type="ARBA" id="ARBA00006873"/>
    </source>
</evidence>
<keyword evidence="5 20" id="KW-0575">Peroxidase</keyword>
<evidence type="ECO:0000256" key="15">
    <source>
        <dbReference type="PIRSR" id="PIRSR600823-1"/>
    </source>
</evidence>